<organism evidence="2 3">
    <name type="scientific">Acinetobacter johnsonii</name>
    <dbReference type="NCBI Taxonomy" id="40214"/>
    <lineage>
        <taxon>Bacteria</taxon>
        <taxon>Pseudomonadati</taxon>
        <taxon>Pseudomonadota</taxon>
        <taxon>Gammaproteobacteria</taxon>
        <taxon>Moraxellales</taxon>
        <taxon>Moraxellaceae</taxon>
        <taxon>Acinetobacter</taxon>
    </lineage>
</organism>
<evidence type="ECO:0000313" key="4">
    <source>
        <dbReference type="Proteomes" id="UP000595107"/>
    </source>
</evidence>
<dbReference type="EMBL" id="UFRV01000006">
    <property type="protein sequence ID" value="SUT97909.1"/>
    <property type="molecule type" value="Genomic_DNA"/>
</dbReference>
<reference evidence="2 3" key="1">
    <citation type="submission" date="2018-06" db="EMBL/GenBank/DDBJ databases">
        <authorList>
            <consortium name="Pathogen Informatics"/>
            <person name="Doyle S."/>
        </authorList>
    </citation>
    <scope>NUCLEOTIDE SEQUENCE [LARGE SCALE GENOMIC DNA]</scope>
    <source>
        <strain evidence="2 3">NCTC10308</strain>
    </source>
</reference>
<dbReference type="InterPro" id="IPR020518">
    <property type="entry name" value="Tscrpt_reg_PrtN"/>
</dbReference>
<dbReference type="AlphaFoldDB" id="A0A380U6Y1"/>
<accession>A0A380U6Y1</accession>
<evidence type="ECO:0000313" key="3">
    <source>
        <dbReference type="Proteomes" id="UP000254227"/>
    </source>
</evidence>
<dbReference type="RefSeq" id="WP_004691618.1">
    <property type="nucleotide sequence ID" value="NZ_BBTB01000009.1"/>
</dbReference>
<evidence type="ECO:0000313" key="2">
    <source>
        <dbReference type="EMBL" id="SUT97909.1"/>
    </source>
</evidence>
<dbReference type="Pfam" id="PF11112">
    <property type="entry name" value="PyocinActivator"/>
    <property type="match status" value="1"/>
</dbReference>
<dbReference type="GO" id="GO:0006355">
    <property type="term" value="P:regulation of DNA-templated transcription"/>
    <property type="evidence" value="ECO:0007669"/>
    <property type="project" value="InterPro"/>
</dbReference>
<name>A0A380U6Y1_ACIJO</name>
<protein>
    <submittedName>
        <fullName evidence="1">Pyocin activator PrtN family protein</fullName>
    </submittedName>
    <submittedName>
        <fullName evidence="2">Pyocin activator protein PrtN</fullName>
    </submittedName>
</protein>
<evidence type="ECO:0000313" key="1">
    <source>
        <dbReference type="EMBL" id="QPS04077.1"/>
    </source>
</evidence>
<sequence>MKHIDPKLNTYTMLCMRYVSPVVHLDTIVQDYFTHMDVKTARKKANFHELPFPAFKIEQSAKAPWMVRLEDFAIYLDQQYALHRHDYDAMNS</sequence>
<dbReference type="EMBL" id="CP065666">
    <property type="protein sequence ID" value="QPS04077.1"/>
    <property type="molecule type" value="Genomic_DNA"/>
</dbReference>
<dbReference type="Proteomes" id="UP000254227">
    <property type="component" value="Unassembled WGS sequence"/>
</dbReference>
<dbReference type="Proteomes" id="UP000595107">
    <property type="component" value="Chromosome"/>
</dbReference>
<proteinExistence type="predicted"/>
<reference evidence="1 4" key="2">
    <citation type="submission" date="2020-12" db="EMBL/GenBank/DDBJ databases">
        <title>FDA dAtabase for Regulatory Grade micrObial Sequences (FDA-ARGOS): Supporting development and validation of Infectious Disease Dx tests.</title>
        <authorList>
            <person name="Sproer C."/>
            <person name="Gronow S."/>
            <person name="Severitt S."/>
            <person name="Schroder I."/>
            <person name="Tallon L."/>
            <person name="Sadzewicz L."/>
            <person name="Zhao X."/>
            <person name="Boylan J."/>
            <person name="Ott S."/>
            <person name="Bowen H."/>
            <person name="Vavikolanu K."/>
            <person name="Mehta A."/>
            <person name="Aluvathingal J."/>
            <person name="Nadendla S."/>
            <person name="Lowell S."/>
            <person name="Myers T."/>
            <person name="Yan Y."/>
            <person name="Sichtig H."/>
        </authorList>
    </citation>
    <scope>NUCLEOTIDE SEQUENCE [LARGE SCALE GENOMIC DNA]</scope>
    <source>
        <strain evidence="1 4">FDAARGOS_910</strain>
    </source>
</reference>
<gene>
    <name evidence="1" type="ORF">I6G67_00685</name>
    <name evidence="2" type="ORF">NCTC10308_02636</name>
</gene>